<dbReference type="Proteomes" id="UP000005801">
    <property type="component" value="Unassembled WGS sequence"/>
</dbReference>
<name>A6G763_9BACT</name>
<dbReference type="SUPFAM" id="SSF51905">
    <property type="entry name" value="FAD/NAD(P)-binding domain"/>
    <property type="match status" value="1"/>
</dbReference>
<comment type="caution">
    <text evidence="1">The sequence shown here is derived from an EMBL/GenBank/DDBJ whole genome shotgun (WGS) entry which is preliminary data.</text>
</comment>
<accession>A6G763</accession>
<dbReference type="EMBL" id="ABCS01000032">
    <property type="protein sequence ID" value="EDM78339.1"/>
    <property type="molecule type" value="Genomic_DNA"/>
</dbReference>
<sequence>MVGASAAGLLAARIVSDVADEVVMIDRDVPPETPGLRRGVPQGFHAHNILAGGYDSIETLLPGIWDAIAKDGGANVDIGEGLVIYWAGNRFPHSKPAGMRHAVQSRVLLEHHIRKRVEALPKVRTRYGTYARGLDIADGRVRGVRLGREGEAIEQIPADIVILATGRSGRVLKWFHEHGYPSPPIHSIPVRLGYASRLYRGTPSVNANTPILACYGTRERTTRHGVALRIETGETLFTIMGYDRDFPPTEPEAFEAWTETLETRDIAMNIRAAEPTSKVHGFRVHDQYRRDWHKISLPEGVAVVGDAVCGLDPVFGQGISAHATQAMAVYETVQRRGFQSQAVQRAANRAILTPWLINSLEIARYPTIAPHVPLPPMVLKMARPLLDRIYSACPNSTEVYHEFLKIMTMKQGPYLSPANFLRVLRNAASGRVSAKGAPGEAG</sequence>
<organism evidence="1 2">
    <name type="scientific">Plesiocystis pacifica SIR-1</name>
    <dbReference type="NCBI Taxonomy" id="391625"/>
    <lineage>
        <taxon>Bacteria</taxon>
        <taxon>Pseudomonadati</taxon>
        <taxon>Myxococcota</taxon>
        <taxon>Polyangia</taxon>
        <taxon>Nannocystales</taxon>
        <taxon>Nannocystaceae</taxon>
        <taxon>Plesiocystis</taxon>
    </lineage>
</organism>
<evidence type="ECO:0000313" key="2">
    <source>
        <dbReference type="Proteomes" id="UP000005801"/>
    </source>
</evidence>
<dbReference type="PANTHER" id="PTHR43422">
    <property type="entry name" value="THIAMINE THIAZOLE SYNTHASE"/>
    <property type="match status" value="1"/>
</dbReference>
<gene>
    <name evidence="1" type="ORF">PPSIR1_09171</name>
</gene>
<protein>
    <submittedName>
        <fullName evidence="1">FAD dependent oxidoreductase</fullName>
    </submittedName>
</protein>
<dbReference type="Gene3D" id="3.50.50.60">
    <property type="entry name" value="FAD/NAD(P)-binding domain"/>
    <property type="match status" value="1"/>
</dbReference>
<dbReference type="AlphaFoldDB" id="A6G763"/>
<dbReference type="eggNOG" id="COG0654">
    <property type="taxonomic scope" value="Bacteria"/>
</dbReference>
<reference evidence="1 2" key="1">
    <citation type="submission" date="2007-06" db="EMBL/GenBank/DDBJ databases">
        <authorList>
            <person name="Shimkets L."/>
            <person name="Ferriera S."/>
            <person name="Johnson J."/>
            <person name="Kravitz S."/>
            <person name="Beeson K."/>
            <person name="Sutton G."/>
            <person name="Rogers Y.-H."/>
            <person name="Friedman R."/>
            <person name="Frazier M."/>
            <person name="Venter J.C."/>
        </authorList>
    </citation>
    <scope>NUCLEOTIDE SEQUENCE [LARGE SCALE GENOMIC DNA]</scope>
    <source>
        <strain evidence="1 2">SIR-1</strain>
    </source>
</reference>
<evidence type="ECO:0000313" key="1">
    <source>
        <dbReference type="EMBL" id="EDM78339.1"/>
    </source>
</evidence>
<keyword evidence="2" id="KW-1185">Reference proteome</keyword>
<proteinExistence type="predicted"/>
<dbReference type="InterPro" id="IPR036188">
    <property type="entry name" value="FAD/NAD-bd_sf"/>
</dbReference>
<dbReference type="PANTHER" id="PTHR43422:SF3">
    <property type="entry name" value="THIAMINE THIAZOLE SYNTHASE"/>
    <property type="match status" value="1"/>
</dbReference>
<dbReference type="STRING" id="391625.PPSIR1_09171"/>